<evidence type="ECO:0008006" key="4">
    <source>
        <dbReference type="Google" id="ProtNLM"/>
    </source>
</evidence>
<feature type="region of interest" description="Disordered" evidence="1">
    <location>
        <begin position="39"/>
        <end position="64"/>
    </location>
</feature>
<dbReference type="Pfam" id="PF07004">
    <property type="entry name" value="SHIPPO-rpt"/>
    <property type="match status" value="1"/>
</dbReference>
<dbReference type="AlphaFoldDB" id="A0A8E0RXE7"/>
<protein>
    <recommendedName>
        <fullName evidence="4">Sperm-tail PG-rich repeat-containing protein 2</fullName>
    </recommendedName>
</protein>
<proteinExistence type="predicted"/>
<evidence type="ECO:0000313" key="3">
    <source>
        <dbReference type="Proteomes" id="UP000728185"/>
    </source>
</evidence>
<dbReference type="InterPro" id="IPR010736">
    <property type="entry name" value="SHIPPO-rpt"/>
</dbReference>
<dbReference type="EMBL" id="LUCM01006023">
    <property type="protein sequence ID" value="KAA0191936.1"/>
    <property type="molecule type" value="Genomic_DNA"/>
</dbReference>
<keyword evidence="3" id="KW-1185">Reference proteome</keyword>
<dbReference type="OrthoDB" id="406368at2759"/>
<dbReference type="Proteomes" id="UP000728185">
    <property type="component" value="Unassembled WGS sequence"/>
</dbReference>
<comment type="caution">
    <text evidence="2">The sequence shown here is derived from an EMBL/GenBank/DDBJ whole genome shotgun (WGS) entry which is preliminary data.</text>
</comment>
<feature type="non-terminal residue" evidence="2">
    <location>
        <position position="201"/>
    </location>
</feature>
<sequence>PNAYRPQNDLVHELAKKNPEKWLNTNSIAFGSSAKRELGGSVVGLGPTRSVADKQKTPEPTRYQTESYGCIGKAKHKGPSLGSAKREVLELRSDAPAPGTYNVVDSYEKSQTKRHLPQPLTASGRARQSCFLTAADRFDKFSCLGPKDPSIPGPSEYCLPPVMNEKTGKFVFRSERFKTNDKDPLPGPADYRVRFVIGDYK</sequence>
<evidence type="ECO:0000256" key="1">
    <source>
        <dbReference type="SAM" id="MobiDB-lite"/>
    </source>
</evidence>
<reference evidence="2" key="1">
    <citation type="submission" date="2019-05" db="EMBL/GenBank/DDBJ databases">
        <title>Annotation for the trematode Fasciolopsis buski.</title>
        <authorList>
            <person name="Choi Y.-J."/>
        </authorList>
    </citation>
    <scope>NUCLEOTIDE SEQUENCE</scope>
    <source>
        <strain evidence="2">HT</strain>
        <tissue evidence="2">Whole worm</tissue>
    </source>
</reference>
<gene>
    <name evidence="2" type="ORF">FBUS_00219</name>
</gene>
<evidence type="ECO:0000313" key="2">
    <source>
        <dbReference type="EMBL" id="KAA0191936.1"/>
    </source>
</evidence>
<organism evidence="2 3">
    <name type="scientific">Fasciolopsis buskii</name>
    <dbReference type="NCBI Taxonomy" id="27845"/>
    <lineage>
        <taxon>Eukaryota</taxon>
        <taxon>Metazoa</taxon>
        <taxon>Spiralia</taxon>
        <taxon>Lophotrochozoa</taxon>
        <taxon>Platyhelminthes</taxon>
        <taxon>Trematoda</taxon>
        <taxon>Digenea</taxon>
        <taxon>Plagiorchiida</taxon>
        <taxon>Echinostomata</taxon>
        <taxon>Echinostomatoidea</taxon>
        <taxon>Fasciolidae</taxon>
        <taxon>Fasciolopsis</taxon>
    </lineage>
</organism>
<accession>A0A8E0RXE7</accession>
<name>A0A8E0RXE7_9TREM</name>